<protein>
    <submittedName>
        <fullName evidence="16">Cyclin-dependent kinase-like 2</fullName>
    </submittedName>
</protein>
<dbReference type="PANTHER" id="PTHR24055">
    <property type="entry name" value="MITOGEN-ACTIVATED PROTEIN KINASE"/>
    <property type="match status" value="1"/>
</dbReference>
<keyword evidence="6 13" id="KW-0547">Nucleotide-binding</keyword>
<evidence type="ECO:0000256" key="2">
    <source>
        <dbReference type="ARBA" id="ARBA00006485"/>
    </source>
</evidence>
<evidence type="ECO:0000259" key="15">
    <source>
        <dbReference type="PROSITE" id="PS50011"/>
    </source>
</evidence>
<evidence type="ECO:0000256" key="8">
    <source>
        <dbReference type="ARBA" id="ARBA00022840"/>
    </source>
</evidence>
<evidence type="ECO:0000256" key="5">
    <source>
        <dbReference type="ARBA" id="ARBA00022679"/>
    </source>
</evidence>
<dbReference type="InterPro" id="IPR017441">
    <property type="entry name" value="Protein_kinase_ATP_BS"/>
</dbReference>
<dbReference type="GO" id="GO:0005524">
    <property type="term" value="F:ATP binding"/>
    <property type="evidence" value="ECO:0007669"/>
    <property type="project" value="UniProtKB-UniRule"/>
</dbReference>
<accession>A0A834F7T3</accession>
<feature type="domain" description="Protein kinase" evidence="15">
    <location>
        <begin position="4"/>
        <end position="289"/>
    </location>
</feature>
<evidence type="ECO:0000256" key="11">
    <source>
        <dbReference type="ARBA" id="ARBA00048312"/>
    </source>
</evidence>
<evidence type="ECO:0000256" key="9">
    <source>
        <dbReference type="ARBA" id="ARBA00047592"/>
    </source>
</evidence>
<evidence type="ECO:0000256" key="3">
    <source>
        <dbReference type="ARBA" id="ARBA00008832"/>
    </source>
</evidence>
<evidence type="ECO:0000256" key="13">
    <source>
        <dbReference type="PROSITE-ProRule" id="PRU10141"/>
    </source>
</evidence>
<dbReference type="SMART" id="SM00220">
    <property type="entry name" value="S_TKc"/>
    <property type="match status" value="1"/>
</dbReference>
<gene>
    <name evidence="16" type="ORF">FQA47_010349</name>
</gene>
<proteinExistence type="inferred from homology"/>
<comment type="catalytic activity">
    <reaction evidence="9">
        <text>L-threonyl-[protein] + ATP = O-phospho-L-threonyl-[protein] + ADP + H(+)</text>
        <dbReference type="Rhea" id="RHEA:46608"/>
        <dbReference type="Rhea" id="RHEA-COMP:11060"/>
        <dbReference type="Rhea" id="RHEA-COMP:11605"/>
        <dbReference type="ChEBI" id="CHEBI:15378"/>
        <dbReference type="ChEBI" id="CHEBI:30013"/>
        <dbReference type="ChEBI" id="CHEBI:30616"/>
        <dbReference type="ChEBI" id="CHEBI:61977"/>
        <dbReference type="ChEBI" id="CHEBI:456216"/>
        <dbReference type="EC" id="2.7.11.24"/>
    </reaction>
</comment>
<organism evidence="16 17">
    <name type="scientific">Oryzias melastigma</name>
    <name type="common">Marine medaka</name>
    <dbReference type="NCBI Taxonomy" id="30732"/>
    <lineage>
        <taxon>Eukaryota</taxon>
        <taxon>Metazoa</taxon>
        <taxon>Chordata</taxon>
        <taxon>Craniata</taxon>
        <taxon>Vertebrata</taxon>
        <taxon>Euteleostomi</taxon>
        <taxon>Actinopterygii</taxon>
        <taxon>Neopterygii</taxon>
        <taxon>Teleostei</taxon>
        <taxon>Neoteleostei</taxon>
        <taxon>Acanthomorphata</taxon>
        <taxon>Ovalentaria</taxon>
        <taxon>Atherinomorphae</taxon>
        <taxon>Beloniformes</taxon>
        <taxon>Adrianichthyidae</taxon>
        <taxon>Oryziinae</taxon>
        <taxon>Oryzias</taxon>
    </lineage>
</organism>
<comment type="cofactor">
    <cofactor evidence="1">
        <name>Mg(2+)</name>
        <dbReference type="ChEBI" id="CHEBI:18420"/>
    </cofactor>
</comment>
<evidence type="ECO:0000256" key="12">
    <source>
        <dbReference type="ARBA" id="ARBA00048367"/>
    </source>
</evidence>
<evidence type="ECO:0000256" key="7">
    <source>
        <dbReference type="ARBA" id="ARBA00022777"/>
    </source>
</evidence>
<comment type="catalytic activity">
    <reaction evidence="12">
        <text>L-seryl-[protein] + ATP = O-phospho-L-seryl-[protein] + ADP + H(+)</text>
        <dbReference type="Rhea" id="RHEA:17989"/>
        <dbReference type="Rhea" id="RHEA-COMP:9863"/>
        <dbReference type="Rhea" id="RHEA-COMP:11604"/>
        <dbReference type="ChEBI" id="CHEBI:15378"/>
        <dbReference type="ChEBI" id="CHEBI:29999"/>
        <dbReference type="ChEBI" id="CHEBI:30616"/>
        <dbReference type="ChEBI" id="CHEBI:83421"/>
        <dbReference type="ChEBI" id="CHEBI:456216"/>
        <dbReference type="EC" id="2.7.11.22"/>
    </reaction>
</comment>
<dbReference type="FunFam" id="3.30.200.20:FF:000049">
    <property type="entry name" value="cyclin-dependent kinase-like 1 isoform X1"/>
    <property type="match status" value="1"/>
</dbReference>
<comment type="similarity">
    <text evidence="2">Belongs to the protein kinase superfamily. CMGC Ser/Thr protein kinase family. CDC2/CDKX subfamily.</text>
</comment>
<dbReference type="InterPro" id="IPR050117">
    <property type="entry name" value="MAPK"/>
</dbReference>
<dbReference type="GO" id="GO:0004707">
    <property type="term" value="F:MAP kinase activity"/>
    <property type="evidence" value="ECO:0007669"/>
    <property type="project" value="UniProtKB-EC"/>
</dbReference>
<comment type="catalytic activity">
    <reaction evidence="10">
        <text>L-threonyl-[protein] + ATP = O-phospho-L-threonyl-[protein] + ADP + H(+)</text>
        <dbReference type="Rhea" id="RHEA:46608"/>
        <dbReference type="Rhea" id="RHEA-COMP:11060"/>
        <dbReference type="Rhea" id="RHEA-COMP:11605"/>
        <dbReference type="ChEBI" id="CHEBI:15378"/>
        <dbReference type="ChEBI" id="CHEBI:30013"/>
        <dbReference type="ChEBI" id="CHEBI:30616"/>
        <dbReference type="ChEBI" id="CHEBI:61977"/>
        <dbReference type="ChEBI" id="CHEBI:456216"/>
        <dbReference type="EC" id="2.7.11.22"/>
    </reaction>
</comment>
<dbReference type="Gene3D" id="3.30.200.20">
    <property type="entry name" value="Phosphorylase Kinase, domain 1"/>
    <property type="match status" value="1"/>
</dbReference>
<dbReference type="PROSITE" id="PS00108">
    <property type="entry name" value="PROTEIN_KINASE_ST"/>
    <property type="match status" value="1"/>
</dbReference>
<comment type="caution">
    <text evidence="16">The sequence shown here is derived from an EMBL/GenBank/DDBJ whole genome shotgun (WGS) entry which is preliminary data.</text>
</comment>
<comment type="catalytic activity">
    <reaction evidence="11">
        <text>L-seryl-[protein] + ATP = O-phospho-L-seryl-[protein] + ADP + H(+)</text>
        <dbReference type="Rhea" id="RHEA:17989"/>
        <dbReference type="Rhea" id="RHEA-COMP:9863"/>
        <dbReference type="Rhea" id="RHEA-COMP:11604"/>
        <dbReference type="ChEBI" id="CHEBI:15378"/>
        <dbReference type="ChEBI" id="CHEBI:29999"/>
        <dbReference type="ChEBI" id="CHEBI:30616"/>
        <dbReference type="ChEBI" id="CHEBI:83421"/>
        <dbReference type="ChEBI" id="CHEBI:456216"/>
        <dbReference type="EC" id="2.7.11.24"/>
    </reaction>
</comment>
<dbReference type="Pfam" id="PF00069">
    <property type="entry name" value="Pkinase"/>
    <property type="match status" value="1"/>
</dbReference>
<dbReference type="EMBL" id="WKFB01000406">
    <property type="protein sequence ID" value="KAF6724021.1"/>
    <property type="molecule type" value="Genomic_DNA"/>
</dbReference>
<evidence type="ECO:0000256" key="14">
    <source>
        <dbReference type="RuleBase" id="RU000304"/>
    </source>
</evidence>
<dbReference type="GO" id="GO:0004693">
    <property type="term" value="F:cyclin-dependent protein serine/threonine kinase activity"/>
    <property type="evidence" value="ECO:0007669"/>
    <property type="project" value="UniProtKB-EC"/>
</dbReference>
<keyword evidence="4 14" id="KW-0723">Serine/threonine-protein kinase</keyword>
<dbReference type="InterPro" id="IPR011009">
    <property type="entry name" value="Kinase-like_dom_sf"/>
</dbReference>
<keyword evidence="5" id="KW-0808">Transferase</keyword>
<name>A0A834F7T3_ORYME</name>
<dbReference type="SUPFAM" id="SSF56112">
    <property type="entry name" value="Protein kinase-like (PK-like)"/>
    <property type="match status" value="1"/>
</dbReference>
<evidence type="ECO:0000256" key="4">
    <source>
        <dbReference type="ARBA" id="ARBA00022527"/>
    </source>
</evidence>
<evidence type="ECO:0000256" key="6">
    <source>
        <dbReference type="ARBA" id="ARBA00022741"/>
    </source>
</evidence>
<dbReference type="InterPro" id="IPR000719">
    <property type="entry name" value="Prot_kinase_dom"/>
</dbReference>
<sequence>MERYESLGPVGEGSYGTVLKCRHRESGRLVAIKKFIDSDDDKTVKKIALREIKLLRQLRHDNLVNLLEVWKRRHRWYLVFEFVDRTLLNDLEQNPSGLDLDTARQYLYQILRATDFCHQQNVIHRDIKPENILISHTGVVKLCDFGFARTMTSPPESAVYTDYVATRWYRAPELLVGDIKYGKPVDVWAVGCLIIEMLTSQPLFPGESDLDQIHHIVRCFGNLMTHHQELFYRNPVFSGVKLPESSESVSLQQRFPTMPGAGISLAQRCLEMDPERRAQSSELLQHPLFTQDSFHIRSADIPRDHIQPVDPLPSSYATTSVLHQASEDFSSNHRNLGNCSATLAKNQSQGNFPELRSSTLPELRGRDVLQVDVLRFLTGVFGGKRLDFPDRRLLAAGGSVTRLWRASCASSSVG</sequence>
<dbReference type="PROSITE" id="PS00107">
    <property type="entry name" value="PROTEIN_KINASE_ATP"/>
    <property type="match status" value="1"/>
</dbReference>
<feature type="binding site" evidence="13">
    <location>
        <position position="34"/>
    </location>
    <ligand>
        <name>ATP</name>
        <dbReference type="ChEBI" id="CHEBI:30616"/>
    </ligand>
</feature>
<evidence type="ECO:0000313" key="17">
    <source>
        <dbReference type="Proteomes" id="UP000646548"/>
    </source>
</evidence>
<reference evidence="16" key="1">
    <citation type="journal article" name="BMC Genomics">
        <title>Long-read sequencing and de novo genome assembly of marine medaka (Oryzias melastigma).</title>
        <authorList>
            <person name="Liang P."/>
            <person name="Saqib H.S.A."/>
            <person name="Ni X."/>
            <person name="Shen Y."/>
        </authorList>
    </citation>
    <scope>NUCLEOTIDE SEQUENCE</scope>
    <source>
        <strain evidence="16">Bigg-433</strain>
    </source>
</reference>
<dbReference type="Proteomes" id="UP000646548">
    <property type="component" value="Unassembled WGS sequence"/>
</dbReference>
<dbReference type="FunFam" id="1.10.510.10:FF:000624">
    <property type="entry name" value="Mitogen-activated protein kinase"/>
    <property type="match status" value="1"/>
</dbReference>
<dbReference type="InterPro" id="IPR008271">
    <property type="entry name" value="Ser/Thr_kinase_AS"/>
</dbReference>
<keyword evidence="8 13" id="KW-0067">ATP-binding</keyword>
<evidence type="ECO:0000256" key="1">
    <source>
        <dbReference type="ARBA" id="ARBA00001946"/>
    </source>
</evidence>
<evidence type="ECO:0000256" key="10">
    <source>
        <dbReference type="ARBA" id="ARBA00047811"/>
    </source>
</evidence>
<keyword evidence="7 16" id="KW-0418">Kinase</keyword>
<evidence type="ECO:0000313" key="16">
    <source>
        <dbReference type="EMBL" id="KAF6724021.1"/>
    </source>
</evidence>
<dbReference type="AlphaFoldDB" id="A0A834F7T3"/>
<dbReference type="Gene3D" id="1.10.510.10">
    <property type="entry name" value="Transferase(Phosphotransferase) domain 1"/>
    <property type="match status" value="1"/>
</dbReference>
<dbReference type="PROSITE" id="PS50011">
    <property type="entry name" value="PROTEIN_KINASE_DOM"/>
    <property type="match status" value="1"/>
</dbReference>
<comment type="similarity">
    <text evidence="3">Belongs to the protein kinase superfamily. CMGC Ser/Thr protein kinase family. MAP kinase subfamily.</text>
</comment>